<dbReference type="AlphaFoldDB" id="C1MN50"/>
<dbReference type="GeneID" id="9682957"/>
<reference evidence="2 3" key="1">
    <citation type="journal article" date="2009" name="Science">
        <title>Green evolution and dynamic adaptations revealed by genomes of the marine picoeukaryotes Micromonas.</title>
        <authorList>
            <person name="Worden A.Z."/>
            <person name="Lee J.H."/>
            <person name="Mock T."/>
            <person name="Rouze P."/>
            <person name="Simmons M.P."/>
            <person name="Aerts A.L."/>
            <person name="Allen A.E."/>
            <person name="Cuvelier M.L."/>
            <person name="Derelle E."/>
            <person name="Everett M.V."/>
            <person name="Foulon E."/>
            <person name="Grimwood J."/>
            <person name="Gundlach H."/>
            <person name="Henrissat B."/>
            <person name="Napoli C."/>
            <person name="McDonald S.M."/>
            <person name="Parker M.S."/>
            <person name="Rombauts S."/>
            <person name="Salamov A."/>
            <person name="Von Dassow P."/>
            <person name="Badger J.H."/>
            <person name="Coutinho P.M."/>
            <person name="Demir E."/>
            <person name="Dubchak I."/>
            <person name="Gentemann C."/>
            <person name="Eikrem W."/>
            <person name="Gready J.E."/>
            <person name="John U."/>
            <person name="Lanier W."/>
            <person name="Lindquist E.A."/>
            <person name="Lucas S."/>
            <person name="Mayer K.F."/>
            <person name="Moreau H."/>
            <person name="Not F."/>
            <person name="Otillar R."/>
            <person name="Panaud O."/>
            <person name="Pangilinan J."/>
            <person name="Paulsen I."/>
            <person name="Piegu B."/>
            <person name="Poliakov A."/>
            <person name="Robbens S."/>
            <person name="Schmutz J."/>
            <person name="Toulza E."/>
            <person name="Wyss T."/>
            <person name="Zelensky A."/>
            <person name="Zhou K."/>
            <person name="Armbrust E.V."/>
            <person name="Bhattacharya D."/>
            <person name="Goodenough U.W."/>
            <person name="Van de Peer Y."/>
            <person name="Grigoriev I.V."/>
        </authorList>
    </citation>
    <scope>NUCLEOTIDE SEQUENCE [LARGE SCALE GENOMIC DNA]</scope>
    <source>
        <strain evidence="2 3">CCMP1545</strain>
    </source>
</reference>
<dbReference type="OrthoDB" id="525787at2759"/>
<accession>C1MN50</accession>
<feature type="transmembrane region" description="Helical" evidence="1">
    <location>
        <begin position="624"/>
        <end position="644"/>
    </location>
</feature>
<protein>
    <submittedName>
        <fullName evidence="2">Predicted protein</fullName>
    </submittedName>
</protein>
<dbReference type="RefSeq" id="XP_003057043.1">
    <property type="nucleotide sequence ID" value="XM_003056997.1"/>
</dbReference>
<gene>
    <name evidence="2" type="ORF">MICPUCDRAFT_62682</name>
</gene>
<feature type="transmembrane region" description="Helical" evidence="1">
    <location>
        <begin position="38"/>
        <end position="56"/>
    </location>
</feature>
<keyword evidence="1" id="KW-0472">Membrane</keyword>
<evidence type="ECO:0000313" key="3">
    <source>
        <dbReference type="Proteomes" id="UP000001876"/>
    </source>
</evidence>
<dbReference type="EMBL" id="GG663737">
    <property type="protein sequence ID" value="EEH58688.1"/>
    <property type="molecule type" value="Genomic_DNA"/>
</dbReference>
<dbReference type="Proteomes" id="UP000001876">
    <property type="component" value="Unassembled WGS sequence"/>
</dbReference>
<dbReference type="OMA" id="DMAWDYR"/>
<sequence length="672" mass="71368">MPPSALKPPAGDGIINGARPYRLLNETSMKDGWRRVRVVGCLALIFFVLGCLYLIYELAWYNVRDRDARDMAWDYRVTSAASLTFHKYFRMVSWATYYYINAAADVFREVVVAGYDRPVVLFLQGGTCTRTVTVPCLLAKPSWRDTATNGQLNVATEAGTWAVGNGKCMKSAATTFAKSLVDATDANCGLGVDDTPMYASGADMAQYYVTRYDELNAMRAAITVACNDGVVGSTPTACKIPTAGSQNQALAAAPPILETCGSTAYDISSTTATWTYCQWLSWADNNYGLTGSGSLATGTCTISIDVDVCVQTTAALQVAGQVSGNAGAVAIRDVAGAFSSSNVHTQAIVSSLTSTPGLAVVTSNQATLSLSSAVTPYYPATDTADVTYQISTAYVPQITITNFVTAAAAVAGGGAISGYALPPSDSATSFTQYYGFYQGVTINGVRATLNYTYETSDDWKTRAGYFDAAFWPWKTPCGDTAHNVTTFSLLNSPLTVTSWPAYNGQGAVPVIPVVVFGTTTRVPAYQSDCDFDAVAAAAGTGVLTCAAARLSHVEIRVAFTPVASATFGAWRVVDVVPTYGAATSGTEATLIAKWGTTQTMTVTLRDAGAPEALTTPALNTQWNVVWAITLFSAFAVSAPVYVLLMMTVEENVCINQGKPPPGWKWDVRFRGW</sequence>
<evidence type="ECO:0000313" key="2">
    <source>
        <dbReference type="EMBL" id="EEH58688.1"/>
    </source>
</evidence>
<proteinExistence type="predicted"/>
<keyword evidence="3" id="KW-1185">Reference proteome</keyword>
<keyword evidence="1" id="KW-0812">Transmembrane</keyword>
<keyword evidence="1" id="KW-1133">Transmembrane helix</keyword>
<name>C1MN50_MICPC</name>
<dbReference type="KEGG" id="mpp:MICPUCDRAFT_62682"/>
<evidence type="ECO:0000256" key="1">
    <source>
        <dbReference type="SAM" id="Phobius"/>
    </source>
</evidence>
<organism evidence="3">
    <name type="scientific">Micromonas pusilla (strain CCMP1545)</name>
    <name type="common">Picoplanktonic green alga</name>
    <dbReference type="NCBI Taxonomy" id="564608"/>
    <lineage>
        <taxon>Eukaryota</taxon>
        <taxon>Viridiplantae</taxon>
        <taxon>Chlorophyta</taxon>
        <taxon>Mamiellophyceae</taxon>
        <taxon>Mamiellales</taxon>
        <taxon>Mamiellaceae</taxon>
        <taxon>Micromonas</taxon>
    </lineage>
</organism>